<dbReference type="Proteomes" id="UP000015103">
    <property type="component" value="Unassembled WGS sequence"/>
</dbReference>
<dbReference type="EMBL" id="ACPB03015096">
    <property type="status" value="NOT_ANNOTATED_CDS"/>
    <property type="molecule type" value="Genomic_DNA"/>
</dbReference>
<name>T1I9P5_RHOPR</name>
<protein>
    <submittedName>
        <fullName evidence="1">Uncharacterized protein</fullName>
    </submittedName>
</protein>
<evidence type="ECO:0000313" key="2">
    <source>
        <dbReference type="Proteomes" id="UP000015103"/>
    </source>
</evidence>
<keyword evidence="2" id="KW-1185">Reference proteome</keyword>
<proteinExistence type="predicted"/>
<dbReference type="HOGENOM" id="CLU_3071217_0_0_1"/>
<reference evidence="1" key="1">
    <citation type="submission" date="2015-05" db="UniProtKB">
        <authorList>
            <consortium name="EnsemblMetazoa"/>
        </authorList>
    </citation>
    <scope>IDENTIFICATION</scope>
</reference>
<accession>T1I9P5</accession>
<evidence type="ECO:0000313" key="1">
    <source>
        <dbReference type="EnsemblMetazoa" id="RPRC013016-PA"/>
    </source>
</evidence>
<dbReference type="InParanoid" id="T1I9P5"/>
<dbReference type="VEuPathDB" id="VectorBase:RPRC013016"/>
<dbReference type="EnsemblMetazoa" id="RPRC013016-RA">
    <property type="protein sequence ID" value="RPRC013016-PA"/>
    <property type="gene ID" value="RPRC013016"/>
</dbReference>
<organism evidence="1 2">
    <name type="scientific">Rhodnius prolixus</name>
    <name type="common">Triatomid bug</name>
    <dbReference type="NCBI Taxonomy" id="13249"/>
    <lineage>
        <taxon>Eukaryota</taxon>
        <taxon>Metazoa</taxon>
        <taxon>Ecdysozoa</taxon>
        <taxon>Arthropoda</taxon>
        <taxon>Hexapoda</taxon>
        <taxon>Insecta</taxon>
        <taxon>Pterygota</taxon>
        <taxon>Neoptera</taxon>
        <taxon>Paraneoptera</taxon>
        <taxon>Hemiptera</taxon>
        <taxon>Heteroptera</taxon>
        <taxon>Panheteroptera</taxon>
        <taxon>Cimicomorpha</taxon>
        <taxon>Reduviidae</taxon>
        <taxon>Triatominae</taxon>
        <taxon>Rhodnius</taxon>
    </lineage>
</organism>
<dbReference type="AlphaFoldDB" id="T1I9P5"/>
<sequence>MSFTNMQKKYIIKNIIKKSLILFERYLMSINLNQEKESTFGTILISMWKLIEV</sequence>